<dbReference type="AlphaFoldDB" id="A0A1R1XY84"/>
<sequence>MDNFKAFMSSIQLYFWAKSDVFSYYSNKKIFLGAHLLDSASIWFTSIVENNDPCLEKYESFILQFRSNFSDPNISTNARGMIRKCRQDSRSVSAYATEFIILGRNSGIDQLIY</sequence>
<evidence type="ECO:0000313" key="3">
    <source>
        <dbReference type="Proteomes" id="UP000187429"/>
    </source>
</evidence>
<dbReference type="EMBL" id="LSSM01002965">
    <property type="protein sequence ID" value="OMJ19578.1"/>
    <property type="molecule type" value="Genomic_DNA"/>
</dbReference>
<organism evidence="2 3">
    <name type="scientific">Smittium culicis</name>
    <dbReference type="NCBI Taxonomy" id="133412"/>
    <lineage>
        <taxon>Eukaryota</taxon>
        <taxon>Fungi</taxon>
        <taxon>Fungi incertae sedis</taxon>
        <taxon>Zoopagomycota</taxon>
        <taxon>Kickxellomycotina</taxon>
        <taxon>Harpellomycetes</taxon>
        <taxon>Harpellales</taxon>
        <taxon>Legeriomycetaceae</taxon>
        <taxon>Smittium</taxon>
    </lineage>
</organism>
<dbReference type="OrthoDB" id="8955945at2759"/>
<evidence type="ECO:0000259" key="1">
    <source>
        <dbReference type="Pfam" id="PF03732"/>
    </source>
</evidence>
<accession>A0A1R1XY84</accession>
<evidence type="ECO:0000313" key="2">
    <source>
        <dbReference type="EMBL" id="OMJ19578.1"/>
    </source>
</evidence>
<protein>
    <recommendedName>
        <fullName evidence="1">Retrotransposon gag domain-containing protein</fullName>
    </recommendedName>
</protein>
<gene>
    <name evidence="2" type="ORF">AYI69_g6565</name>
</gene>
<dbReference type="Pfam" id="PF03732">
    <property type="entry name" value="Retrotrans_gag"/>
    <property type="match status" value="1"/>
</dbReference>
<comment type="caution">
    <text evidence="2">The sequence shown here is derived from an EMBL/GenBank/DDBJ whole genome shotgun (WGS) entry which is preliminary data.</text>
</comment>
<reference evidence="3" key="1">
    <citation type="submission" date="2017-01" db="EMBL/GenBank/DDBJ databases">
        <authorList>
            <person name="Wang Y."/>
            <person name="White M."/>
            <person name="Kvist S."/>
            <person name="Moncalvo J.-M."/>
        </authorList>
    </citation>
    <scope>NUCLEOTIDE SEQUENCE [LARGE SCALE GENOMIC DNA]</scope>
    <source>
        <strain evidence="3">ID-206-W2</strain>
    </source>
</reference>
<dbReference type="InterPro" id="IPR005162">
    <property type="entry name" value="Retrotrans_gag_dom"/>
</dbReference>
<name>A0A1R1XY84_9FUNG</name>
<feature type="domain" description="Retrotransposon gag" evidence="1">
    <location>
        <begin position="35"/>
        <end position="105"/>
    </location>
</feature>
<proteinExistence type="predicted"/>
<dbReference type="Proteomes" id="UP000187429">
    <property type="component" value="Unassembled WGS sequence"/>
</dbReference>
<keyword evidence="3" id="KW-1185">Reference proteome</keyword>